<organism evidence="22 23">
    <name type="scientific">Strongyloides stercoralis</name>
    <name type="common">Threadworm</name>
    <dbReference type="NCBI Taxonomy" id="6248"/>
    <lineage>
        <taxon>Eukaryota</taxon>
        <taxon>Metazoa</taxon>
        <taxon>Ecdysozoa</taxon>
        <taxon>Nematoda</taxon>
        <taxon>Chromadorea</taxon>
        <taxon>Rhabditida</taxon>
        <taxon>Tylenchina</taxon>
        <taxon>Panagrolaimomorpha</taxon>
        <taxon>Strongyloidoidea</taxon>
        <taxon>Strongyloididae</taxon>
        <taxon>Strongyloides</taxon>
    </lineage>
</organism>
<keyword evidence="12 13" id="KW-0539">Nucleus</keyword>
<feature type="domain" description="Homeobox" evidence="19">
    <location>
        <begin position="2231"/>
        <end position="2291"/>
    </location>
</feature>
<dbReference type="CDD" id="cd00086">
    <property type="entry name" value="homeodomain"/>
    <property type="match status" value="1"/>
</dbReference>
<feature type="region of interest" description="Disordered" evidence="16">
    <location>
        <begin position="2315"/>
        <end position="2346"/>
    </location>
</feature>
<dbReference type="NCBIfam" id="TIGR00815">
    <property type="entry name" value="sulP"/>
    <property type="match status" value="1"/>
</dbReference>
<evidence type="ECO:0000259" key="21">
    <source>
        <dbReference type="PROSITE" id="PS50801"/>
    </source>
</evidence>
<keyword evidence="10 17" id="KW-0472">Membrane</keyword>
<dbReference type="PROSITE" id="PS50801">
    <property type="entry name" value="STAS"/>
    <property type="match status" value="1"/>
</dbReference>
<evidence type="ECO:0000256" key="6">
    <source>
        <dbReference type="ARBA" id="ARBA00022833"/>
    </source>
</evidence>
<dbReference type="InterPro" id="IPR002645">
    <property type="entry name" value="STAS_dom"/>
</dbReference>
<dbReference type="Gene3D" id="4.10.410.10">
    <property type="entry name" value="Pancreatic trypsin inhibitor Kunitz domain"/>
    <property type="match status" value="8"/>
</dbReference>
<dbReference type="GO" id="GO:0046872">
    <property type="term" value="F:metal ion binding"/>
    <property type="evidence" value="ECO:0007669"/>
    <property type="project" value="UniProtKB-KW"/>
</dbReference>
<evidence type="ECO:0000256" key="8">
    <source>
        <dbReference type="ARBA" id="ARBA00023038"/>
    </source>
</evidence>
<feature type="domain" description="LIM zinc-binding" evidence="18">
    <location>
        <begin position="2101"/>
        <end position="2161"/>
    </location>
</feature>
<dbReference type="GO" id="GO:0008271">
    <property type="term" value="F:secondary active sulfate transmembrane transporter activity"/>
    <property type="evidence" value="ECO:0007669"/>
    <property type="project" value="InterPro"/>
</dbReference>
<dbReference type="SUPFAM" id="SSF52091">
    <property type="entry name" value="SpoIIaa-like"/>
    <property type="match status" value="1"/>
</dbReference>
<dbReference type="GO" id="GO:0005634">
    <property type="term" value="C:nucleus"/>
    <property type="evidence" value="ECO:0007669"/>
    <property type="project" value="UniProtKB-SubCell"/>
</dbReference>
<evidence type="ECO:0000256" key="13">
    <source>
        <dbReference type="PROSITE-ProRule" id="PRU00108"/>
    </source>
</evidence>
<dbReference type="CDD" id="cd00109">
    <property type="entry name" value="Kunitz-type"/>
    <property type="match status" value="1"/>
</dbReference>
<feature type="transmembrane region" description="Helical" evidence="17">
    <location>
        <begin position="342"/>
        <end position="363"/>
    </location>
</feature>
<feature type="transmembrane region" description="Helical" evidence="17">
    <location>
        <begin position="135"/>
        <end position="156"/>
    </location>
</feature>
<feature type="domain" description="BPTI/Kunitz inhibitor" evidence="20">
    <location>
        <begin position="1502"/>
        <end position="1552"/>
    </location>
</feature>
<dbReference type="CDD" id="cd22593">
    <property type="entry name" value="Kunitz_conkunitzin"/>
    <property type="match status" value="7"/>
</dbReference>
<dbReference type="GO" id="GO:0004867">
    <property type="term" value="F:serine-type endopeptidase inhibitor activity"/>
    <property type="evidence" value="ECO:0007669"/>
    <property type="project" value="InterPro"/>
</dbReference>
<dbReference type="Pfam" id="PF00916">
    <property type="entry name" value="Sulfate_transp"/>
    <property type="match status" value="1"/>
</dbReference>
<dbReference type="Gene3D" id="3.30.750.24">
    <property type="entry name" value="STAS domain"/>
    <property type="match status" value="1"/>
</dbReference>
<dbReference type="PROSITE" id="PS01130">
    <property type="entry name" value="SLC26A"/>
    <property type="match status" value="1"/>
</dbReference>
<feature type="domain" description="BPTI/Kunitz inhibitor" evidence="20">
    <location>
        <begin position="1073"/>
        <end position="1123"/>
    </location>
</feature>
<keyword evidence="22" id="KW-1185">Reference proteome</keyword>
<keyword evidence="4 14" id="KW-0479">Metal-binding</keyword>
<dbReference type="GO" id="GO:0000977">
    <property type="term" value="F:RNA polymerase II transcription regulatory region sequence-specific DNA binding"/>
    <property type="evidence" value="ECO:0007669"/>
    <property type="project" value="UniProtKB-ARBA"/>
</dbReference>
<accession>A0AAF5D4N9</accession>
<dbReference type="GO" id="GO:0030182">
    <property type="term" value="P:neuron differentiation"/>
    <property type="evidence" value="ECO:0007669"/>
    <property type="project" value="UniProtKB-ARBA"/>
</dbReference>
<dbReference type="InterPro" id="IPR018045">
    <property type="entry name" value="S04_transporter_CS"/>
</dbReference>
<dbReference type="InterPro" id="IPR006150">
    <property type="entry name" value="Cys_repeat_1"/>
</dbReference>
<evidence type="ECO:0000256" key="17">
    <source>
        <dbReference type="SAM" id="Phobius"/>
    </source>
</evidence>
<dbReference type="InterPro" id="IPR001356">
    <property type="entry name" value="HD"/>
</dbReference>
<dbReference type="FunFam" id="1.10.10.60:FF:000027">
    <property type="entry name" value="LIM/homeobox protein Lhx9"/>
    <property type="match status" value="1"/>
</dbReference>
<dbReference type="CDD" id="cd07042">
    <property type="entry name" value="STAS_SulP_like_sulfate_transporter"/>
    <property type="match status" value="1"/>
</dbReference>
<dbReference type="InterPro" id="IPR001781">
    <property type="entry name" value="Znf_LIM"/>
</dbReference>
<dbReference type="Pfam" id="PF00046">
    <property type="entry name" value="Homeodomain"/>
    <property type="match status" value="1"/>
</dbReference>
<evidence type="ECO:0000256" key="14">
    <source>
        <dbReference type="PROSITE-ProRule" id="PRU00125"/>
    </source>
</evidence>
<dbReference type="AlphaFoldDB" id="A0AAF5D4N9"/>
<protein>
    <submittedName>
        <fullName evidence="23">STAS domain-containing protein</fullName>
    </submittedName>
</protein>
<dbReference type="InterPro" id="IPR036880">
    <property type="entry name" value="Kunitz_BPTI_sf"/>
</dbReference>
<evidence type="ECO:0000256" key="16">
    <source>
        <dbReference type="SAM" id="MobiDB-lite"/>
    </source>
</evidence>
<evidence type="ECO:0000256" key="11">
    <source>
        <dbReference type="ARBA" id="ARBA00023155"/>
    </source>
</evidence>
<feature type="domain" description="BPTI/Kunitz inhibitor" evidence="20">
    <location>
        <begin position="1289"/>
        <end position="1343"/>
    </location>
</feature>
<name>A0AAF5D4N9_STRER</name>
<evidence type="ECO:0000256" key="7">
    <source>
        <dbReference type="ARBA" id="ARBA00022989"/>
    </source>
</evidence>
<reference evidence="23" key="1">
    <citation type="submission" date="2024-02" db="UniProtKB">
        <authorList>
            <consortium name="WormBaseParasite"/>
        </authorList>
    </citation>
    <scope>IDENTIFICATION</scope>
</reference>
<evidence type="ECO:0000256" key="3">
    <source>
        <dbReference type="ARBA" id="ARBA00022692"/>
    </source>
</evidence>
<evidence type="ECO:0000256" key="1">
    <source>
        <dbReference type="ARBA" id="ARBA00004123"/>
    </source>
</evidence>
<feature type="DNA-binding region" description="Homeobox" evidence="13">
    <location>
        <begin position="2233"/>
        <end position="2292"/>
    </location>
</feature>
<feature type="domain" description="BPTI/Kunitz inhibitor" evidence="20">
    <location>
        <begin position="1190"/>
        <end position="1240"/>
    </location>
</feature>
<evidence type="ECO:0000256" key="15">
    <source>
        <dbReference type="RuleBase" id="RU000682"/>
    </source>
</evidence>
<dbReference type="InterPro" id="IPR001902">
    <property type="entry name" value="SLC26A/SulP_fam"/>
</dbReference>
<keyword evidence="6 14" id="KW-0862">Zinc</keyword>
<dbReference type="WBParaSite" id="TCONS_00006812.p1">
    <property type="protein sequence ID" value="TCONS_00006812.p1"/>
    <property type="gene ID" value="XLOC_004918"/>
</dbReference>
<evidence type="ECO:0000256" key="12">
    <source>
        <dbReference type="ARBA" id="ARBA00023242"/>
    </source>
</evidence>
<dbReference type="Pfam" id="PF00412">
    <property type="entry name" value="LIM"/>
    <property type="match status" value="2"/>
</dbReference>
<proteinExistence type="predicted"/>
<feature type="compositionally biased region" description="Low complexity" evidence="16">
    <location>
        <begin position="2329"/>
        <end position="2343"/>
    </location>
</feature>
<feature type="transmembrane region" description="Helical" evidence="17">
    <location>
        <begin position="471"/>
        <end position="490"/>
    </location>
</feature>
<dbReference type="InterPro" id="IPR009057">
    <property type="entry name" value="Homeodomain-like_sf"/>
</dbReference>
<dbReference type="SUPFAM" id="SSF46689">
    <property type="entry name" value="Homeodomain-like"/>
    <property type="match status" value="1"/>
</dbReference>
<dbReference type="InterPro" id="IPR028150">
    <property type="entry name" value="Lustrin_cystein"/>
</dbReference>
<feature type="domain" description="BPTI/Kunitz inhibitor" evidence="20">
    <location>
        <begin position="1607"/>
        <end position="1657"/>
    </location>
</feature>
<sequence length="2391" mass="267068">MSLEGDNNECSNKSVIYSVTRNALTQKEFDETFKYSKKNNKSFKKKSKKFFLKILKKNSFSKECFMNWIPIIRWIKDYNIKWLTNDIFAGITVAIMNVPQSMAYAQLAKLPPVIGLYTSFLPTLIYAIFGTSKHISLGMFAVVALMVGTAQQNYYVNNNLSSENISNIATNQLDPKTLNLLTPIEITVTITFFCGLSMLVMSIFQLHILTTFLSDELVGGFTTGAACHVFSSQFPKLLDIHVKSHNGLLKLFKIAIDFFSNIGKTNFASLITSIVCLIVLYVGKEYINPIVRKKVPFPIPFELFVVIATTLLSYFVGFHKKYNVNIVSKIPTGFPSPTSPSFWAFSSLIVDAITISIVIYAISFSCGKIFAKKHKYRICPKQELRALALVEIIASFFSCHPASGSLSRSTVNSQMGCHSQAGSIISALAILLVILWVGPLLEPLPLCVLSCIIIIALQTMFKQFLEVPNLFKKSVVDFSIWVVTFLSVFLWDVSEGLLIGIGFALLTVIFRIQWPKTAVVAKIGDTDIYKDVSRYKSNNEIPHILIYRFDAPLIFLNCENFKKTITNLLNHIHIENEDINDIENNNQINLKNTKYLIVDCTGITSIDYMGVKYLEELYLELKQLDRKLLLAGCKFPLRKMFEICGTYSIISKDYFFPSIHDAVLHSYLNVTITLPFDLLKCLNIKIYLNRRKVIYKNVQYVPRGQVQYRTINCNRNCNNNNIQNKFKVIQKPIKNIKIVPNNIKIPSNVKIITKPPNIELVTPISTINPHNNLTTRITAATQPPYTPSTIQQLIISTTSSILPNRIISNITTNSTPTDSPTSIFTTISSTKIVPTTIPTVLPTTTTTSSTTTSSTTTSSTTTSTTTTSSTTTSTSIISTTVTENDISTTLQTTSPINFVTPVTITSLNITTINEKNNIYETTEKSFTLTEEDLKATTTYFRRPNRKSTTNKIIPLTEEVSETILPIDEITTESITQSPTTIQLSSETSINVIENKTLPTEESTIESTTSYISSKINPCPNGEPNGWSENSTFSTCSYLLPENGGCPENYYCHTGATFSTTTCCPLLEEEGNICDLPRTSGEGENFLPRWYHDKLSNSCKRFVFKGLRGNGNNFMSQYDCEVACVIPNTPKPFDIINPCSYGEPAVLNNDTLSRIQCTGPNDLNCPVDYYCHLGIFPSESACCPKLGEEKCDQPLLVGEGNGILERFYYNKEKEECEKFIFSGLKSNENNFLSKSECERICKAWISPCPDSSNTKPPRKNCNSCTDDEWCHIGDTPSNTVCCPNPSKDICSEPMKIGNGNGNVTRWYAYEDDGSCERKCKSFNYSGSGGTQNNFLTKEECESLCRKDCPNPCSSGELLLNSNGNPRQCNPSSPCPSGYWCHVGETQQSTVCCSSVPNVCELPLNMGVGESKLQRYYYDSLLKSCLPFNYKGMLGNQNMFLTEDDCKIICPVYENPCAIDSPLLTSSKRPKICSPSSRCPSTHFCHIGPSNTDNYCCRKNGNPCEQELQEGLGNHSLSRFYYDLLTRTCKPFIYLGEKGNANNFLTKSDCEIVCPVIINPCSIGNPLTDPNGDSVVCGGHDTCPSDYYCHIGSAPDTTNCCPIIEGNICKMILQKGEGNEKLERWYYNSTSQKCLKFIYNGLKGNPNNFLTLNECTKTCQDSNPCLNGEPLTSLTNQRIQCSSYNGIDTCPSSHFCHLGGSSSDTVCCPRMTQDPCEQPLNEGEGNRMINRWYFDTGLNKCLPFIYAGFKGNENNFPSKNQCNSACPEYKYYCPHGLPILSSDNENLPLTCSIDKACPDGSICHMNIEFNIAICCEDPSYFCNEKRDHGPCDGNEIRYGYDSETDTCIEYEFGGCGGTLNNFLSLKRCTEVNMIYLCYLKTGKSMIRFSQDLHLTLWNGRGLISQVPRSWVILKQIKQYNSITNKINLILLMSGKRSTNESSGCVASPKQPAAHFDFKETEYHQLHYPLYSNLLATGQYSHYTNNQIENSTIYSDILTNPVTMVGTGNLPSLSVNSNQDFSNHPIQTPLSNENFFNTSSISLATNGGENISSTLFSTETYQPLAKIDNSNTSLLNTSTSVSSPNSTCDSNSNSSNHQHQNGPNICAGCNGILKEKFIYSMNNQFWHSQCLRCEVCSIILEQNPSCYMKDKKIYCKKCYDSKFYAKCSSCKRAIQSSDWVRKAQENVYHLACFSCDQCKRQLSTGEEFGLQNDKLLCKQHYMELFDGDGSSSKTKTKRVRTTFADEQISVLQAHFQLDSNPDGADLEKIANMTGLSKRVTQVWFQNSRARQKKYQGHKKGGNGTTNCNIINGELNTSPCLKRPDSLRSHTLSTTSERSSPRSVSSPKTYRDEVMECNNNGQDASFSNQNMSLNTVNSMDDRNNLISTSFNMDCD</sequence>
<feature type="domain" description="STAS" evidence="21">
    <location>
        <begin position="534"/>
        <end position="666"/>
    </location>
</feature>
<dbReference type="SUPFAM" id="SSF57716">
    <property type="entry name" value="Glucocorticoid receptor-like (DNA-binding domain)"/>
    <property type="match status" value="1"/>
</dbReference>
<dbReference type="Pfam" id="PF00014">
    <property type="entry name" value="Kunitz_BPTI"/>
    <property type="match status" value="8"/>
</dbReference>
<feature type="transmembrane region" description="Helical" evidence="17">
    <location>
        <begin position="295"/>
        <end position="316"/>
    </location>
</feature>
<dbReference type="CDD" id="cd09379">
    <property type="entry name" value="LIM2_AWH"/>
    <property type="match status" value="1"/>
</dbReference>
<keyword evidence="8 14" id="KW-0440">LIM domain</keyword>
<dbReference type="Pfam" id="PF14625">
    <property type="entry name" value="Lustrin_cystein"/>
    <property type="match status" value="7"/>
</dbReference>
<evidence type="ECO:0000259" key="18">
    <source>
        <dbReference type="PROSITE" id="PS50023"/>
    </source>
</evidence>
<dbReference type="SUPFAM" id="SSF57362">
    <property type="entry name" value="BPTI-like"/>
    <property type="match status" value="8"/>
</dbReference>
<dbReference type="InterPro" id="IPR011547">
    <property type="entry name" value="SLC26A/SulP_dom"/>
</dbReference>
<keyword evidence="11 13" id="KW-0371">Homeobox</keyword>
<evidence type="ECO:0000256" key="4">
    <source>
        <dbReference type="ARBA" id="ARBA00022723"/>
    </source>
</evidence>
<feature type="transmembrane region" description="Helical" evidence="17">
    <location>
        <begin position="267"/>
        <end position="283"/>
    </location>
</feature>
<feature type="transmembrane region" description="Helical" evidence="17">
    <location>
        <begin position="177"/>
        <end position="204"/>
    </location>
</feature>
<evidence type="ECO:0000256" key="9">
    <source>
        <dbReference type="ARBA" id="ARBA00023125"/>
    </source>
</evidence>
<comment type="subcellular location">
    <subcellularLocation>
        <location evidence="2">Membrane</location>
        <topology evidence="2">Multi-pass membrane protein</topology>
    </subcellularLocation>
    <subcellularLocation>
        <location evidence="1 13 15">Nucleus</location>
    </subcellularLocation>
</comment>
<dbReference type="Gene3D" id="1.10.10.60">
    <property type="entry name" value="Homeodomain-like"/>
    <property type="match status" value="1"/>
</dbReference>
<dbReference type="GO" id="GO:0016020">
    <property type="term" value="C:membrane"/>
    <property type="evidence" value="ECO:0007669"/>
    <property type="project" value="UniProtKB-SubCell"/>
</dbReference>
<feature type="domain" description="LIM zinc-binding" evidence="18">
    <location>
        <begin position="2162"/>
        <end position="2224"/>
    </location>
</feature>
<dbReference type="GO" id="GO:0045664">
    <property type="term" value="P:regulation of neuron differentiation"/>
    <property type="evidence" value="ECO:0007669"/>
    <property type="project" value="UniProtKB-ARBA"/>
</dbReference>
<feature type="domain" description="BPTI/Kunitz inhibitor" evidence="20">
    <location>
        <begin position="1398"/>
        <end position="1448"/>
    </location>
</feature>
<evidence type="ECO:0000259" key="19">
    <source>
        <dbReference type="PROSITE" id="PS50071"/>
    </source>
</evidence>
<evidence type="ECO:0000256" key="5">
    <source>
        <dbReference type="ARBA" id="ARBA00022737"/>
    </source>
</evidence>
<dbReference type="SMART" id="SM00289">
    <property type="entry name" value="WR1"/>
    <property type="match status" value="7"/>
</dbReference>
<dbReference type="PANTHER" id="PTHR11814">
    <property type="entry name" value="SULFATE TRANSPORTER"/>
    <property type="match status" value="1"/>
</dbReference>
<dbReference type="InterPro" id="IPR002223">
    <property type="entry name" value="Kunitz_BPTI"/>
</dbReference>
<feature type="domain" description="BPTI/Kunitz inhibitor" evidence="20">
    <location>
        <begin position="1820"/>
        <end position="1870"/>
    </location>
</feature>
<dbReference type="PROSITE" id="PS00478">
    <property type="entry name" value="LIM_DOMAIN_1"/>
    <property type="match status" value="1"/>
</dbReference>
<evidence type="ECO:0000256" key="10">
    <source>
        <dbReference type="ARBA" id="ARBA00023136"/>
    </source>
</evidence>
<keyword evidence="9 13" id="KW-0238">DNA-binding</keyword>
<dbReference type="Gene3D" id="2.10.110.10">
    <property type="entry name" value="Cysteine Rich Protein"/>
    <property type="match status" value="2"/>
</dbReference>
<evidence type="ECO:0000313" key="23">
    <source>
        <dbReference type="WBParaSite" id="TCONS_00006812.p1"/>
    </source>
</evidence>
<evidence type="ECO:0000259" key="20">
    <source>
        <dbReference type="PROSITE" id="PS50279"/>
    </source>
</evidence>
<keyword evidence="3 17" id="KW-0812">Transmembrane</keyword>
<feature type="transmembrane region" description="Helical" evidence="17">
    <location>
        <begin position="384"/>
        <end position="403"/>
    </location>
</feature>
<keyword evidence="5" id="KW-0677">Repeat</keyword>
<dbReference type="Pfam" id="PF01740">
    <property type="entry name" value="STAS"/>
    <property type="match status" value="1"/>
</dbReference>
<evidence type="ECO:0000256" key="2">
    <source>
        <dbReference type="ARBA" id="ARBA00004141"/>
    </source>
</evidence>
<dbReference type="PROSITE" id="PS50071">
    <property type="entry name" value="HOMEOBOX_2"/>
    <property type="match status" value="1"/>
</dbReference>
<dbReference type="SMART" id="SM00389">
    <property type="entry name" value="HOX"/>
    <property type="match status" value="1"/>
</dbReference>
<evidence type="ECO:0000313" key="22">
    <source>
        <dbReference type="Proteomes" id="UP000035681"/>
    </source>
</evidence>
<dbReference type="GO" id="GO:0000981">
    <property type="term" value="F:DNA-binding transcription factor activity, RNA polymerase II-specific"/>
    <property type="evidence" value="ECO:0007669"/>
    <property type="project" value="UniProtKB-ARBA"/>
</dbReference>
<dbReference type="SMART" id="SM00131">
    <property type="entry name" value="KU"/>
    <property type="match status" value="8"/>
</dbReference>
<feature type="transmembrane region" description="Helical" evidence="17">
    <location>
        <begin position="423"/>
        <end position="441"/>
    </location>
</feature>
<dbReference type="SMART" id="SM00132">
    <property type="entry name" value="LIM"/>
    <property type="match status" value="2"/>
</dbReference>
<keyword evidence="7 17" id="KW-1133">Transmembrane helix</keyword>
<dbReference type="PROSITE" id="PS50279">
    <property type="entry name" value="BPTI_KUNITZ_2"/>
    <property type="match status" value="8"/>
</dbReference>
<dbReference type="GO" id="GO:0045944">
    <property type="term" value="P:positive regulation of transcription by RNA polymerase II"/>
    <property type="evidence" value="ECO:0007669"/>
    <property type="project" value="UniProtKB-ARBA"/>
</dbReference>
<feature type="region of interest" description="Disordered" evidence="16">
    <location>
        <begin position="841"/>
        <end position="875"/>
    </location>
</feature>
<dbReference type="Proteomes" id="UP000035681">
    <property type="component" value="Unplaced"/>
</dbReference>
<feature type="domain" description="BPTI/Kunitz inhibitor" evidence="20">
    <location>
        <begin position="1714"/>
        <end position="1764"/>
    </location>
</feature>
<dbReference type="PROSITE" id="PS50023">
    <property type="entry name" value="LIM_DOMAIN_2"/>
    <property type="match status" value="2"/>
</dbReference>
<dbReference type="InterPro" id="IPR036513">
    <property type="entry name" value="STAS_dom_sf"/>
</dbReference>